<protein>
    <submittedName>
        <fullName evidence="2">Protein affecting phage T7 exclusion by the F plasmid</fullName>
    </submittedName>
</protein>
<dbReference type="KEGG" id="cut:CUTER_05375"/>
<keyword evidence="1" id="KW-0472">Membrane</keyword>
<evidence type="ECO:0000313" key="3">
    <source>
        <dbReference type="Proteomes" id="UP000035548"/>
    </source>
</evidence>
<dbReference type="PATRIC" id="fig|1072256.5.peg.1062"/>
<keyword evidence="1" id="KW-0812">Transmembrane</keyword>
<dbReference type="NCBIfam" id="NF008528">
    <property type="entry name" value="PRK11463.1-2"/>
    <property type="match status" value="1"/>
</dbReference>
<reference evidence="2 3" key="1">
    <citation type="journal article" date="2015" name="Genome Announc.">
        <title>Virulence Factor Genes Detected in the Complete Genome Sequence of Corynebacterium uterequi DSM 45634, Isolated from the Uterus of a Maiden Mare.</title>
        <authorList>
            <person name="Ruckert C."/>
            <person name="Kriete M."/>
            <person name="Jaenicke S."/>
            <person name="Winkler A."/>
            <person name="Tauch A."/>
        </authorList>
    </citation>
    <scope>NUCLEOTIDE SEQUENCE [LARGE SCALE GENOMIC DNA]</scope>
    <source>
        <strain evidence="2 3">DSM 45634</strain>
    </source>
</reference>
<dbReference type="GO" id="GO:0016020">
    <property type="term" value="C:membrane"/>
    <property type="evidence" value="ECO:0007669"/>
    <property type="project" value="InterPro"/>
</dbReference>
<dbReference type="PANTHER" id="PTHR35335:SF1">
    <property type="entry name" value="UPF0716 PROTEIN FXSA"/>
    <property type="match status" value="1"/>
</dbReference>
<dbReference type="Pfam" id="PF04186">
    <property type="entry name" value="FxsA"/>
    <property type="match status" value="1"/>
</dbReference>
<dbReference type="InterPro" id="IPR007313">
    <property type="entry name" value="FxsA"/>
</dbReference>
<name>A0A0G3HIT4_9CORY</name>
<dbReference type="RefSeq" id="WP_047259546.1">
    <property type="nucleotide sequence ID" value="NZ_CP011546.1"/>
</dbReference>
<accession>A0A0G3HIT4</accession>
<keyword evidence="3" id="KW-1185">Reference proteome</keyword>
<dbReference type="Proteomes" id="UP000035548">
    <property type="component" value="Chromosome"/>
</dbReference>
<dbReference type="STRING" id="1072256.CUTER_05375"/>
<dbReference type="AlphaFoldDB" id="A0A0G3HIT4"/>
<evidence type="ECO:0000256" key="1">
    <source>
        <dbReference type="SAM" id="Phobius"/>
    </source>
</evidence>
<dbReference type="OrthoDB" id="4422778at2"/>
<sequence length="148" mass="15661">MRLAIFLGLVVLEALSFYGIAQLIGVGWAILALIGWMVLGTLLGFSQMVSVAKAASRGQRGGLTTANDIGLLMAGTALEAIPGFLTGLAGLIVIFPPTRAVLRGFAAGKLTQRIEVMGARMYEHSPMAQRSTRFGSFTGEVIDDDGRF</sequence>
<gene>
    <name evidence="2" type="ORF">CUTER_05375</name>
</gene>
<reference evidence="3" key="2">
    <citation type="submission" date="2015-05" db="EMBL/GenBank/DDBJ databases">
        <title>Complete genome sequence of Corynebacterium uterequi DSM 45634, isolated from the uterus of a maiden mare.</title>
        <authorList>
            <person name="Ruckert C."/>
            <person name="Albersmeier A."/>
            <person name="Winkler A."/>
            <person name="Tauch A."/>
        </authorList>
    </citation>
    <scope>NUCLEOTIDE SEQUENCE [LARGE SCALE GENOMIC DNA]</scope>
    <source>
        <strain evidence="3">DSM 45634</strain>
    </source>
</reference>
<organism evidence="2 3">
    <name type="scientific">Corynebacterium uterequi</name>
    <dbReference type="NCBI Taxonomy" id="1072256"/>
    <lineage>
        <taxon>Bacteria</taxon>
        <taxon>Bacillati</taxon>
        <taxon>Actinomycetota</taxon>
        <taxon>Actinomycetes</taxon>
        <taxon>Mycobacteriales</taxon>
        <taxon>Corynebacteriaceae</taxon>
        <taxon>Corynebacterium</taxon>
    </lineage>
</organism>
<evidence type="ECO:0000313" key="2">
    <source>
        <dbReference type="EMBL" id="AKK11072.1"/>
    </source>
</evidence>
<keyword evidence="1" id="KW-1133">Transmembrane helix</keyword>
<proteinExistence type="predicted"/>
<feature type="transmembrane region" description="Helical" evidence="1">
    <location>
        <begin position="69"/>
        <end position="95"/>
    </location>
</feature>
<dbReference type="PANTHER" id="PTHR35335">
    <property type="entry name" value="UPF0716 PROTEIN FXSA"/>
    <property type="match status" value="1"/>
</dbReference>
<feature type="transmembrane region" description="Helical" evidence="1">
    <location>
        <begin position="26"/>
        <end position="49"/>
    </location>
</feature>
<dbReference type="EMBL" id="CP011546">
    <property type="protein sequence ID" value="AKK11072.1"/>
    <property type="molecule type" value="Genomic_DNA"/>
</dbReference>